<dbReference type="EMBL" id="MLQL01000058">
    <property type="protein sequence ID" value="OQE12981.1"/>
    <property type="molecule type" value="Genomic_DNA"/>
</dbReference>
<protein>
    <submittedName>
        <fullName evidence="4">Uncharacterized protein</fullName>
    </submittedName>
</protein>
<dbReference type="AlphaFoldDB" id="A0A1V6SG34"/>
<dbReference type="OrthoDB" id="539213at2759"/>
<dbReference type="PROSITE" id="PS50088">
    <property type="entry name" value="ANK_REPEAT"/>
    <property type="match status" value="4"/>
</dbReference>
<organism evidence="4 5">
    <name type="scientific">Penicillium flavigenum</name>
    <dbReference type="NCBI Taxonomy" id="254877"/>
    <lineage>
        <taxon>Eukaryota</taxon>
        <taxon>Fungi</taxon>
        <taxon>Dikarya</taxon>
        <taxon>Ascomycota</taxon>
        <taxon>Pezizomycotina</taxon>
        <taxon>Eurotiomycetes</taxon>
        <taxon>Eurotiomycetidae</taxon>
        <taxon>Eurotiales</taxon>
        <taxon>Aspergillaceae</taxon>
        <taxon>Penicillium</taxon>
    </lineage>
</organism>
<dbReference type="SMART" id="SM00248">
    <property type="entry name" value="ANK"/>
    <property type="match status" value="6"/>
</dbReference>
<feature type="repeat" description="ANK" evidence="3">
    <location>
        <begin position="57"/>
        <end position="89"/>
    </location>
</feature>
<keyword evidence="5" id="KW-1185">Reference proteome</keyword>
<feature type="repeat" description="ANK" evidence="3">
    <location>
        <begin position="167"/>
        <end position="199"/>
    </location>
</feature>
<feature type="repeat" description="ANK" evidence="3">
    <location>
        <begin position="200"/>
        <end position="232"/>
    </location>
</feature>
<name>A0A1V6SG34_9EURO</name>
<comment type="caution">
    <text evidence="4">The sequence shown here is derived from an EMBL/GenBank/DDBJ whole genome shotgun (WGS) entry which is preliminary data.</text>
</comment>
<evidence type="ECO:0000256" key="3">
    <source>
        <dbReference type="PROSITE-ProRule" id="PRU00023"/>
    </source>
</evidence>
<dbReference type="InterPro" id="IPR002110">
    <property type="entry name" value="Ankyrin_rpt"/>
</dbReference>
<evidence type="ECO:0000256" key="1">
    <source>
        <dbReference type="ARBA" id="ARBA00022737"/>
    </source>
</evidence>
<proteinExistence type="predicted"/>
<dbReference type="STRING" id="254877.A0A1V6SG34"/>
<dbReference type="Gene3D" id="1.25.40.20">
    <property type="entry name" value="Ankyrin repeat-containing domain"/>
    <property type="match status" value="1"/>
</dbReference>
<dbReference type="SUPFAM" id="SSF48403">
    <property type="entry name" value="Ankyrin repeat"/>
    <property type="match status" value="1"/>
</dbReference>
<dbReference type="Proteomes" id="UP000191342">
    <property type="component" value="Unassembled WGS sequence"/>
</dbReference>
<feature type="repeat" description="ANK" evidence="3">
    <location>
        <begin position="100"/>
        <end position="133"/>
    </location>
</feature>
<evidence type="ECO:0000256" key="2">
    <source>
        <dbReference type="ARBA" id="ARBA00023043"/>
    </source>
</evidence>
<reference evidence="5" key="1">
    <citation type="journal article" date="2017" name="Nat. Microbiol.">
        <title>Global analysis of biosynthetic gene clusters reveals vast potential of secondary metabolite production in Penicillium species.</title>
        <authorList>
            <person name="Nielsen J.C."/>
            <person name="Grijseels S."/>
            <person name="Prigent S."/>
            <person name="Ji B."/>
            <person name="Dainat J."/>
            <person name="Nielsen K.F."/>
            <person name="Frisvad J.C."/>
            <person name="Workman M."/>
            <person name="Nielsen J."/>
        </authorList>
    </citation>
    <scope>NUCLEOTIDE SEQUENCE [LARGE SCALE GENOMIC DNA]</scope>
    <source>
        <strain evidence="5">IBT 14082</strain>
    </source>
</reference>
<dbReference type="PROSITE" id="PS50297">
    <property type="entry name" value="ANK_REP_REGION"/>
    <property type="match status" value="3"/>
</dbReference>
<keyword evidence="2 3" id="KW-0040">ANK repeat</keyword>
<sequence>MGAPLKGPLARLPSTSDFADDYGFEEDYGSALHFATSPEMAKLLIDNGADLNELSTHWRAPLHVAVENRDLAMAKMLLDCGADVNVRGDEYIDPYIFYATPLHHALHNDTDDVYFPMAKLLVERGSDLAMTDNRHETPLFIAVTYDAYSTTNMLLKHNAPVNVAKPSGETPIYRASSQGNVAIAKLLLDHGASVNSTTILGRSPLHEAFEKKNIALVQLLHQYGALVDHEYRY</sequence>
<dbReference type="PANTHER" id="PTHR24198:SF165">
    <property type="entry name" value="ANKYRIN REPEAT-CONTAINING PROTEIN-RELATED"/>
    <property type="match status" value="1"/>
</dbReference>
<evidence type="ECO:0000313" key="5">
    <source>
        <dbReference type="Proteomes" id="UP000191342"/>
    </source>
</evidence>
<accession>A0A1V6SG34</accession>
<evidence type="ECO:0000313" key="4">
    <source>
        <dbReference type="EMBL" id="OQE12981.1"/>
    </source>
</evidence>
<dbReference type="Pfam" id="PF12796">
    <property type="entry name" value="Ank_2"/>
    <property type="match status" value="2"/>
</dbReference>
<keyword evidence="1" id="KW-0677">Repeat</keyword>
<gene>
    <name evidence="4" type="ORF">PENFLA_c058G10546</name>
</gene>
<dbReference type="PANTHER" id="PTHR24198">
    <property type="entry name" value="ANKYRIN REPEAT AND PROTEIN KINASE DOMAIN-CONTAINING PROTEIN"/>
    <property type="match status" value="1"/>
</dbReference>
<dbReference type="InterPro" id="IPR036770">
    <property type="entry name" value="Ankyrin_rpt-contain_sf"/>
</dbReference>